<evidence type="ECO:0000256" key="1">
    <source>
        <dbReference type="SAM" id="SignalP"/>
    </source>
</evidence>
<proteinExistence type="predicted"/>
<feature type="chain" id="PRO_5039662858" evidence="1">
    <location>
        <begin position="30"/>
        <end position="366"/>
    </location>
</feature>
<dbReference type="OrthoDB" id="9798539at2"/>
<gene>
    <name evidence="3" type="ORF">FNH06_32515</name>
</gene>
<sequence length="366" mass="38148">MRVLDRHRRIPVVLAGAALLTLAVAPAAAAQPGPAPRCSPTVSERGFSDALNKAEHHGVEVGGLSSLAFDARSRAWASTVDNHGRDPARIWFFTDLADPVVARDPLVLEKPDGTPYLGTDSDNEGLAVLPDGDYLVSSETEPSIRIFGRDGAQKAALPVPARFGVAGGGSAGQATANATLEGLTISRSGREIVAAMEGALAGDVSASGDASLHRFLVYTTDRHGQWRLARQVGYRAEPGMRVPEVAAYGEDSLLVEEAAFDAATGNSVNLFAVTGLDHAPDVGPIANLSAAPARDVMRKRPVAELVNCPPLGATAPEHQTNPLLDNYEGMAVNGNAGGLTGVSLISDDNFSATQTTRVLNLVARLP</sequence>
<evidence type="ECO:0000259" key="2">
    <source>
        <dbReference type="Pfam" id="PF13449"/>
    </source>
</evidence>
<accession>A0A557ZYT3</accession>
<evidence type="ECO:0000313" key="4">
    <source>
        <dbReference type="Proteomes" id="UP000318578"/>
    </source>
</evidence>
<comment type="caution">
    <text evidence="3">The sequence shown here is derived from an EMBL/GenBank/DDBJ whole genome shotgun (WGS) entry which is preliminary data.</text>
</comment>
<feature type="signal peptide" evidence="1">
    <location>
        <begin position="1"/>
        <end position="29"/>
    </location>
</feature>
<name>A0A557ZYT3_9PSEU</name>
<dbReference type="SUPFAM" id="SSF50969">
    <property type="entry name" value="YVTN repeat-like/Quinoprotein amine dehydrogenase"/>
    <property type="match status" value="1"/>
</dbReference>
<dbReference type="EMBL" id="VJZA01000085">
    <property type="protein sequence ID" value="TVT17178.1"/>
    <property type="molecule type" value="Genomic_DNA"/>
</dbReference>
<keyword evidence="1" id="KW-0732">Signal</keyword>
<dbReference type="Proteomes" id="UP000318578">
    <property type="component" value="Unassembled WGS sequence"/>
</dbReference>
<dbReference type="AlphaFoldDB" id="A0A557ZYT3"/>
<organism evidence="3 4">
    <name type="scientific">Amycolatopsis acidiphila</name>
    <dbReference type="NCBI Taxonomy" id="715473"/>
    <lineage>
        <taxon>Bacteria</taxon>
        <taxon>Bacillati</taxon>
        <taxon>Actinomycetota</taxon>
        <taxon>Actinomycetes</taxon>
        <taxon>Pseudonocardiales</taxon>
        <taxon>Pseudonocardiaceae</taxon>
        <taxon>Amycolatopsis</taxon>
    </lineage>
</organism>
<reference evidence="3 4" key="1">
    <citation type="submission" date="2019-07" db="EMBL/GenBank/DDBJ databases">
        <title>New species of Amycolatopsis and Streptomyces.</title>
        <authorList>
            <person name="Duangmal K."/>
            <person name="Teo W.F.A."/>
            <person name="Lipun K."/>
        </authorList>
    </citation>
    <scope>NUCLEOTIDE SEQUENCE [LARGE SCALE GENOMIC DNA]</scope>
    <source>
        <strain evidence="3 4">JCM 30562</strain>
    </source>
</reference>
<dbReference type="InterPro" id="IPR027372">
    <property type="entry name" value="Phytase-like_dom"/>
</dbReference>
<keyword evidence="4" id="KW-1185">Reference proteome</keyword>
<protein>
    <submittedName>
        <fullName evidence="3">Esterase-like activity of phytase family protein</fullName>
    </submittedName>
</protein>
<dbReference type="RefSeq" id="WP_144643744.1">
    <property type="nucleotide sequence ID" value="NZ_BNAX01000004.1"/>
</dbReference>
<feature type="domain" description="Phytase-like" evidence="2">
    <location>
        <begin position="60"/>
        <end position="350"/>
    </location>
</feature>
<dbReference type="Pfam" id="PF13449">
    <property type="entry name" value="Phytase-like"/>
    <property type="match status" value="1"/>
</dbReference>
<dbReference type="InterPro" id="IPR011044">
    <property type="entry name" value="Quino_amine_DH_bsu"/>
</dbReference>
<evidence type="ECO:0000313" key="3">
    <source>
        <dbReference type="EMBL" id="TVT17178.1"/>
    </source>
</evidence>